<comment type="similarity">
    <text evidence="2">Belongs to the chromate ion transporter (CHR) (TC 2.A.51) family.</text>
</comment>
<dbReference type="Pfam" id="PF02417">
    <property type="entry name" value="Chromate_transp"/>
    <property type="match status" value="1"/>
</dbReference>
<evidence type="ECO:0000256" key="2">
    <source>
        <dbReference type="ARBA" id="ARBA00005262"/>
    </source>
</evidence>
<evidence type="ECO:0000256" key="4">
    <source>
        <dbReference type="ARBA" id="ARBA00022692"/>
    </source>
</evidence>
<dbReference type="GO" id="GO:0005886">
    <property type="term" value="C:plasma membrane"/>
    <property type="evidence" value="ECO:0007669"/>
    <property type="project" value="UniProtKB-SubCell"/>
</dbReference>
<evidence type="ECO:0000313" key="7">
    <source>
        <dbReference type="EMBL" id="HJE39436.1"/>
    </source>
</evidence>
<proteinExistence type="inferred from homology"/>
<reference evidence="7" key="2">
    <citation type="submission" date="2021-09" db="EMBL/GenBank/DDBJ databases">
        <authorList>
            <person name="Gilroy R."/>
        </authorList>
    </citation>
    <scope>NUCLEOTIDE SEQUENCE</scope>
    <source>
        <strain evidence="7">4100</strain>
    </source>
</reference>
<keyword evidence="3" id="KW-1003">Cell membrane</keyword>
<evidence type="ECO:0000256" key="1">
    <source>
        <dbReference type="ARBA" id="ARBA00004651"/>
    </source>
</evidence>
<name>A0A4Q0U8L4_9BACT</name>
<organism evidence="7 8">
    <name type="scientific">Candidatus Amulumruptor caecigallinarius</name>
    <dbReference type="NCBI Taxonomy" id="2109911"/>
    <lineage>
        <taxon>Bacteria</taxon>
        <taxon>Pseudomonadati</taxon>
        <taxon>Bacteroidota</taxon>
        <taxon>Bacteroidia</taxon>
        <taxon>Bacteroidales</taxon>
        <taxon>Muribaculaceae</taxon>
        <taxon>Candidatus Amulumruptor</taxon>
    </lineage>
</organism>
<keyword evidence="4" id="KW-0812">Transmembrane</keyword>
<dbReference type="PANTHER" id="PTHR43663">
    <property type="entry name" value="CHROMATE TRANSPORT PROTEIN-RELATED"/>
    <property type="match status" value="1"/>
</dbReference>
<dbReference type="PANTHER" id="PTHR43663:SF1">
    <property type="entry name" value="CHROMATE TRANSPORTER"/>
    <property type="match status" value="1"/>
</dbReference>
<dbReference type="EMBL" id="DYXT01000034">
    <property type="protein sequence ID" value="HJE39436.1"/>
    <property type="molecule type" value="Genomic_DNA"/>
</dbReference>
<reference evidence="7" key="1">
    <citation type="journal article" date="2021" name="PeerJ">
        <title>Extensive microbial diversity within the chicken gut microbiome revealed by metagenomics and culture.</title>
        <authorList>
            <person name="Gilroy R."/>
            <person name="Ravi A."/>
            <person name="Getino M."/>
            <person name="Pursley I."/>
            <person name="Horton D.L."/>
            <person name="Alikhan N.F."/>
            <person name="Baker D."/>
            <person name="Gharbi K."/>
            <person name="Hall N."/>
            <person name="Watson M."/>
            <person name="Adriaenssens E.M."/>
            <person name="Foster-Nyarko E."/>
            <person name="Jarju S."/>
            <person name="Secka A."/>
            <person name="Antonio M."/>
            <person name="Oren A."/>
            <person name="Chaudhuri R.R."/>
            <person name="La Ragione R."/>
            <person name="Hildebrand F."/>
            <person name="Pallen M.J."/>
        </authorList>
    </citation>
    <scope>NUCLEOTIDE SEQUENCE</scope>
    <source>
        <strain evidence="7">4100</strain>
    </source>
</reference>
<evidence type="ECO:0000256" key="6">
    <source>
        <dbReference type="ARBA" id="ARBA00023136"/>
    </source>
</evidence>
<dbReference type="GO" id="GO:0015109">
    <property type="term" value="F:chromate transmembrane transporter activity"/>
    <property type="evidence" value="ECO:0007669"/>
    <property type="project" value="InterPro"/>
</dbReference>
<dbReference type="AlphaFoldDB" id="A0A4Q0U8L4"/>
<keyword evidence="6" id="KW-0472">Membrane</keyword>
<keyword evidence="5" id="KW-1133">Transmembrane helix</keyword>
<sequence length="190" mass="20670">MIYLRLIWSYLKIGLFGFGGGYAMLALIEREIVGPGWITKKMFTDIVAISQMTPGPIGINSATYIGYVAPAQASALFADNPMWGILGSLICTLTVVMPSYFLVLYTSHFIRRHRDSLAIKGIFTGLRPVVVGLIASAALLLMNDQNFGTVDSDVIKSICICAASFCLVFWAKLHPILVIVLAGIAGYIIF</sequence>
<accession>A0A4Q0U8L4</accession>
<evidence type="ECO:0000256" key="3">
    <source>
        <dbReference type="ARBA" id="ARBA00022475"/>
    </source>
</evidence>
<dbReference type="Proteomes" id="UP000711407">
    <property type="component" value="Unassembled WGS sequence"/>
</dbReference>
<dbReference type="InterPro" id="IPR052518">
    <property type="entry name" value="CHR_Transporter"/>
</dbReference>
<comment type="caution">
    <text evidence="7">The sequence shown here is derived from an EMBL/GenBank/DDBJ whole genome shotgun (WGS) entry which is preliminary data.</text>
</comment>
<comment type="subcellular location">
    <subcellularLocation>
        <location evidence="1">Cell membrane</location>
        <topology evidence="1">Multi-pass membrane protein</topology>
    </subcellularLocation>
</comment>
<evidence type="ECO:0000313" key="8">
    <source>
        <dbReference type="Proteomes" id="UP000711407"/>
    </source>
</evidence>
<evidence type="ECO:0000256" key="5">
    <source>
        <dbReference type="ARBA" id="ARBA00022989"/>
    </source>
</evidence>
<protein>
    <submittedName>
        <fullName evidence="7">Chromate transporter</fullName>
    </submittedName>
</protein>
<dbReference type="InterPro" id="IPR003370">
    <property type="entry name" value="Chromate_transpt"/>
</dbReference>
<gene>
    <name evidence="7" type="ORF">K8V47_06745</name>
</gene>